<dbReference type="GO" id="GO:0005886">
    <property type="term" value="C:plasma membrane"/>
    <property type="evidence" value="ECO:0007669"/>
    <property type="project" value="TreeGrafter"/>
</dbReference>
<feature type="domain" description="BTB" evidence="3">
    <location>
        <begin position="211"/>
        <end position="278"/>
    </location>
</feature>
<dbReference type="Proteomes" id="UP000094527">
    <property type="component" value="Unassembled WGS sequence"/>
</dbReference>
<feature type="compositionally biased region" description="Pro residues" evidence="2">
    <location>
        <begin position="510"/>
        <end position="527"/>
    </location>
</feature>
<dbReference type="CDD" id="cd00121">
    <property type="entry name" value="MATH"/>
    <property type="match status" value="1"/>
</dbReference>
<reference evidence="5 6" key="1">
    <citation type="journal article" date="2016" name="Genome Biol. Evol.">
        <title>Gene Family Evolution Reflects Adaptation to Soil Environmental Stressors in the Genome of the Collembolan Orchesella cincta.</title>
        <authorList>
            <person name="Faddeeva-Vakhrusheva A."/>
            <person name="Derks M.F."/>
            <person name="Anvar S.Y."/>
            <person name="Agamennone V."/>
            <person name="Suring W."/>
            <person name="Smit S."/>
            <person name="van Straalen N.M."/>
            <person name="Roelofs D."/>
        </authorList>
    </citation>
    <scope>NUCLEOTIDE SEQUENCE [LARGE SCALE GENOMIC DNA]</scope>
    <source>
        <tissue evidence="5">Mixed pool</tissue>
    </source>
</reference>
<dbReference type="CDD" id="cd18186">
    <property type="entry name" value="BTB_POZ_ZBTB_KLHL-like"/>
    <property type="match status" value="1"/>
</dbReference>
<evidence type="ECO:0000313" key="6">
    <source>
        <dbReference type="Proteomes" id="UP000094527"/>
    </source>
</evidence>
<dbReference type="PANTHER" id="PTHR23248:SF9">
    <property type="entry name" value="PHOSPHOLIPID SCRAMBLASE"/>
    <property type="match status" value="1"/>
</dbReference>
<sequence length="791" mass="88577">MASNATSKSVICAETEVQMHRIIYHWDIKNFDRICTPENEEFEPISSNPFKAGGEIGRESEWELILSAESGYLQIWLYLKKIFTELIKEISVHLTVMIMKADGTTLLRRRCDKNQIFTPEDNGWGMGYIITIETLWDEREVYLADNTLRLRIQLDILGDLVSRYKRPSLANKSGSNKRRRGDTDTMDFDDDSSTILLKKDFRKLLKSHNGADFTIDCDGKSFPVHKAILTARSKVFEAMLKHDTIENRSKIVKINDMSSAAVSGMLDYIYTGDIRHATDMDYLVNMVEASDKYELTDLKNQCFRRLCEKINNETVGRIAIISYMHNAEVEVLQEIRSYCQSNWDALMKLSTFKECVIASPRAFFEDIKGETQPVSSCDEGNDQRKDKSLGALKKLPSSDRLLSHSLIIQIQSNQTPTEYYKFLPIIQHSGGGNQKSSIMAYNPNYQPTAPPTGTPGYPPYPPGPGGDMPMAPMMGYPQPQAPPPGYAYPPVPVPVQPSEHAPITSQPTPGGYPPPPYGGGGYPPPQQQSPYGGQPNVGYAQPVMAQPMQAGYGTPGQTVPLNVPPGLEYLTQLDRLIIKQKVELLEAFLGCETKNKYKVKDSQGRELYTAKEDTDCCTRNCCGTIRPFDIKIKDLSDREIIHLSRPLACGSCCSPVVFRYRLFRIEVFAPPGQLAGTVEQEWSLCTPQFVVKDAQGNLVLRIEGPMCTYSVCGSVEFQIMSRDGGAQVGKISKKWSGLLREAFTDADNFGISFPMDLDVRMKAVMLGACFLIDFMFFEKSQNQEQDGLGML</sequence>
<feature type="region of interest" description="Disordered" evidence="2">
    <location>
        <begin position="485"/>
        <end position="535"/>
    </location>
</feature>
<dbReference type="Gene3D" id="3.30.710.10">
    <property type="entry name" value="Potassium Channel Kv1.1, Chain A"/>
    <property type="match status" value="1"/>
</dbReference>
<dbReference type="SMART" id="SM00225">
    <property type="entry name" value="BTB"/>
    <property type="match status" value="1"/>
</dbReference>
<evidence type="ECO:0000256" key="2">
    <source>
        <dbReference type="SAM" id="MobiDB-lite"/>
    </source>
</evidence>
<feature type="domain" description="MATH" evidence="4">
    <location>
        <begin position="21"/>
        <end position="154"/>
    </location>
</feature>
<dbReference type="Pfam" id="PF00651">
    <property type="entry name" value="BTB"/>
    <property type="match status" value="1"/>
</dbReference>
<accession>A0A1D2MSB4</accession>
<evidence type="ECO:0000313" key="5">
    <source>
        <dbReference type="EMBL" id="ODM96009.1"/>
    </source>
</evidence>
<name>A0A1D2MSB4_ORCCI</name>
<dbReference type="AlphaFoldDB" id="A0A1D2MSB4"/>
<dbReference type="PROSITE" id="PS50097">
    <property type="entry name" value="BTB"/>
    <property type="match status" value="1"/>
</dbReference>
<evidence type="ECO:0000259" key="3">
    <source>
        <dbReference type="PROSITE" id="PS50097"/>
    </source>
</evidence>
<dbReference type="EMBL" id="LJIJ01000595">
    <property type="protein sequence ID" value="ODM96009.1"/>
    <property type="molecule type" value="Genomic_DNA"/>
</dbReference>
<dbReference type="SUPFAM" id="SSF54518">
    <property type="entry name" value="Tubby C-terminal domain-like"/>
    <property type="match status" value="1"/>
</dbReference>
<dbReference type="Pfam" id="PF03803">
    <property type="entry name" value="Scramblase"/>
    <property type="match status" value="1"/>
</dbReference>
<dbReference type="InterPro" id="IPR000210">
    <property type="entry name" value="BTB/POZ_dom"/>
</dbReference>
<comment type="caution">
    <text evidence="5">The sequence shown here is derived from an EMBL/GenBank/DDBJ whole genome shotgun (WGS) entry which is preliminary data.</text>
</comment>
<keyword evidence="6" id="KW-1185">Reference proteome</keyword>
<proteinExistence type="inferred from homology"/>
<dbReference type="SUPFAM" id="SSF49599">
    <property type="entry name" value="TRAF domain-like"/>
    <property type="match status" value="1"/>
</dbReference>
<dbReference type="PROSITE" id="PS50144">
    <property type="entry name" value="MATH"/>
    <property type="match status" value="1"/>
</dbReference>
<dbReference type="GO" id="GO:0017128">
    <property type="term" value="F:phospholipid scramblase activity"/>
    <property type="evidence" value="ECO:0007669"/>
    <property type="project" value="InterPro"/>
</dbReference>
<evidence type="ECO:0000256" key="1">
    <source>
        <dbReference type="ARBA" id="ARBA00005350"/>
    </source>
</evidence>
<dbReference type="OrthoDB" id="191150at2759"/>
<gene>
    <name evidence="5" type="ORF">Ocin01_10672</name>
</gene>
<comment type="similarity">
    <text evidence="1">Belongs to the phospholipid scramblase family.</text>
</comment>
<dbReference type="SUPFAM" id="SSF54695">
    <property type="entry name" value="POZ domain"/>
    <property type="match status" value="1"/>
</dbReference>
<dbReference type="InterPro" id="IPR011333">
    <property type="entry name" value="SKP1/BTB/POZ_sf"/>
</dbReference>
<dbReference type="PANTHER" id="PTHR23248">
    <property type="entry name" value="PHOSPHOLIPID SCRAMBLASE-RELATED"/>
    <property type="match status" value="1"/>
</dbReference>
<feature type="compositionally biased region" description="Pro residues" evidence="2">
    <location>
        <begin position="485"/>
        <end position="495"/>
    </location>
</feature>
<dbReference type="InterPro" id="IPR002083">
    <property type="entry name" value="MATH/TRAF_dom"/>
</dbReference>
<dbReference type="InterPro" id="IPR025659">
    <property type="entry name" value="Tubby-like_C"/>
</dbReference>
<dbReference type="InterPro" id="IPR005552">
    <property type="entry name" value="Scramblase"/>
</dbReference>
<evidence type="ECO:0000259" key="4">
    <source>
        <dbReference type="PROSITE" id="PS50144"/>
    </source>
</evidence>
<protein>
    <submittedName>
        <fullName evidence="5">Phospholipid scramblase 2</fullName>
    </submittedName>
</protein>
<dbReference type="Gene3D" id="2.60.210.10">
    <property type="entry name" value="Apoptosis, Tumor Necrosis Factor Receptor Associated Protein 2, Chain A"/>
    <property type="match status" value="1"/>
</dbReference>
<dbReference type="InterPro" id="IPR008974">
    <property type="entry name" value="TRAF-like"/>
</dbReference>
<organism evidence="5 6">
    <name type="scientific">Orchesella cincta</name>
    <name type="common">Springtail</name>
    <name type="synonym">Podura cincta</name>
    <dbReference type="NCBI Taxonomy" id="48709"/>
    <lineage>
        <taxon>Eukaryota</taxon>
        <taxon>Metazoa</taxon>
        <taxon>Ecdysozoa</taxon>
        <taxon>Arthropoda</taxon>
        <taxon>Hexapoda</taxon>
        <taxon>Collembola</taxon>
        <taxon>Entomobryomorpha</taxon>
        <taxon>Entomobryoidea</taxon>
        <taxon>Orchesellidae</taxon>
        <taxon>Orchesellinae</taxon>
        <taxon>Orchesella</taxon>
    </lineage>
</organism>